<evidence type="ECO:0000313" key="1">
    <source>
        <dbReference type="EMBL" id="APS00737.1"/>
    </source>
</evidence>
<proteinExistence type="predicted"/>
<dbReference type="STRING" id="1882918.BCY86_08640"/>
<dbReference type="AlphaFoldDB" id="A0A1L6MZ99"/>
<organism evidence="1 2">
    <name type="scientific">Pajaroellobacter abortibovis</name>
    <dbReference type="NCBI Taxonomy" id="1882918"/>
    <lineage>
        <taxon>Bacteria</taxon>
        <taxon>Pseudomonadati</taxon>
        <taxon>Myxococcota</taxon>
        <taxon>Polyangia</taxon>
        <taxon>Polyangiales</taxon>
        <taxon>Polyangiaceae</taxon>
    </lineage>
</organism>
<gene>
    <name evidence="1" type="ORF">BCY86_08640</name>
</gene>
<dbReference type="Proteomes" id="UP000185544">
    <property type="component" value="Chromosome"/>
</dbReference>
<dbReference type="KEGG" id="pabo:BCY86_08640"/>
<accession>A0A1L6MZ99</accession>
<evidence type="ECO:0000313" key="2">
    <source>
        <dbReference type="Proteomes" id="UP000185544"/>
    </source>
</evidence>
<keyword evidence="2" id="KW-1185">Reference proteome</keyword>
<sequence>MRFPSKSLPDFCKAIHKLGFEVTLSILLFYQDSIFYKEYHCLLTFNAQGKGETSWIQIAHHMAHLAGTITIRFFRQKLDI</sequence>
<dbReference type="EMBL" id="CP016908">
    <property type="protein sequence ID" value="APS00737.1"/>
    <property type="molecule type" value="Genomic_DNA"/>
</dbReference>
<protein>
    <submittedName>
        <fullName evidence="1">Uncharacterized protein</fullName>
    </submittedName>
</protein>
<name>A0A1L6MZ99_9BACT</name>
<reference evidence="1 2" key="1">
    <citation type="submission" date="2016-08" db="EMBL/GenBank/DDBJ databases">
        <title>Identification and validation of antigenic proteins from Pajaroellobacter abortibovis using de-novo genome sequence assembly and reverse vaccinology.</title>
        <authorList>
            <person name="Welly B.T."/>
            <person name="Miller M.R."/>
            <person name="Stott J.L."/>
            <person name="Blanchard M.T."/>
            <person name="Islas-Trejo A.D."/>
            <person name="O'Rourke S.M."/>
            <person name="Young A.E."/>
            <person name="Medrano J.F."/>
            <person name="Van Eenennaam A.L."/>
        </authorList>
    </citation>
    <scope>NUCLEOTIDE SEQUENCE [LARGE SCALE GENOMIC DNA]</scope>
    <source>
        <strain evidence="1 2">BTF92-0548A/99-0131</strain>
    </source>
</reference>